<dbReference type="RefSeq" id="WP_105021278.1">
    <property type="nucleotide sequence ID" value="NZ_MSCM01000001.1"/>
</dbReference>
<sequence>MKKLLFIVLCLSLSLTSCREDKKKQEKPKVETEGEVNIETPQGSIKTDKKGNVDITIKDK</sequence>
<dbReference type="EMBL" id="MSCM01000001">
    <property type="protein sequence ID" value="PQJ82727.1"/>
    <property type="molecule type" value="Genomic_DNA"/>
</dbReference>
<protein>
    <submittedName>
        <fullName evidence="2">Uncharacterized protein</fullName>
    </submittedName>
</protein>
<reference evidence="2 3" key="1">
    <citation type="submission" date="2016-12" db="EMBL/GenBank/DDBJ databases">
        <title>Trade-off between light-utilization and light-protection in marine flavobacteria.</title>
        <authorList>
            <person name="Kumagai Y."/>
            <person name="Yoshizawa S."/>
            <person name="Kogure K."/>
            <person name="Iwasaki W."/>
        </authorList>
    </citation>
    <scope>NUCLEOTIDE SEQUENCE [LARGE SCALE GENOMIC DNA]</scope>
    <source>
        <strain evidence="2 3">ATCC 43844</strain>
    </source>
</reference>
<feature type="compositionally biased region" description="Basic and acidic residues" evidence="1">
    <location>
        <begin position="46"/>
        <end position="60"/>
    </location>
</feature>
<accession>A0A2S7WYQ6</accession>
<evidence type="ECO:0000256" key="1">
    <source>
        <dbReference type="SAM" id="MobiDB-lite"/>
    </source>
</evidence>
<comment type="caution">
    <text evidence="2">The sequence shown here is derived from an EMBL/GenBank/DDBJ whole genome shotgun (WGS) entry which is preliminary data.</text>
</comment>
<feature type="compositionally biased region" description="Basic and acidic residues" evidence="1">
    <location>
        <begin position="21"/>
        <end position="32"/>
    </location>
</feature>
<keyword evidence="3" id="KW-1185">Reference proteome</keyword>
<evidence type="ECO:0000313" key="3">
    <source>
        <dbReference type="Proteomes" id="UP000239068"/>
    </source>
</evidence>
<organism evidence="2 3">
    <name type="scientific">Polaribacter glomeratus</name>
    <dbReference type="NCBI Taxonomy" id="102"/>
    <lineage>
        <taxon>Bacteria</taxon>
        <taxon>Pseudomonadati</taxon>
        <taxon>Bacteroidota</taxon>
        <taxon>Flavobacteriia</taxon>
        <taxon>Flavobacteriales</taxon>
        <taxon>Flavobacteriaceae</taxon>
    </lineage>
</organism>
<dbReference type="Proteomes" id="UP000239068">
    <property type="component" value="Unassembled WGS sequence"/>
</dbReference>
<dbReference type="AlphaFoldDB" id="A0A2S7WYQ6"/>
<gene>
    <name evidence="2" type="ORF">BTO16_09125</name>
</gene>
<name>A0A2S7WYQ6_9FLAO</name>
<feature type="region of interest" description="Disordered" evidence="1">
    <location>
        <begin position="21"/>
        <end position="60"/>
    </location>
</feature>
<evidence type="ECO:0000313" key="2">
    <source>
        <dbReference type="EMBL" id="PQJ82727.1"/>
    </source>
</evidence>
<dbReference type="PROSITE" id="PS51257">
    <property type="entry name" value="PROKAR_LIPOPROTEIN"/>
    <property type="match status" value="1"/>
</dbReference>
<proteinExistence type="predicted"/>